<keyword evidence="8" id="KW-0479">Metal-binding</keyword>
<dbReference type="AlphaFoldDB" id="A0A1X0QST1"/>
<name>A0A1X0QST1_RHIZD</name>
<dbReference type="SMART" id="SM00570">
    <property type="entry name" value="AWS"/>
    <property type="match status" value="1"/>
</dbReference>
<evidence type="ECO:0000256" key="3">
    <source>
        <dbReference type="ARBA" id="ARBA00022454"/>
    </source>
</evidence>
<evidence type="ECO:0000256" key="7">
    <source>
        <dbReference type="ARBA" id="ARBA00023242"/>
    </source>
</evidence>
<dbReference type="GO" id="GO:0043565">
    <property type="term" value="F:sequence-specific DNA binding"/>
    <property type="evidence" value="ECO:0007669"/>
    <property type="project" value="InterPro"/>
</dbReference>
<gene>
    <name evidence="14" type="ORF">BCV72DRAFT_338469</name>
</gene>
<dbReference type="PROSITE" id="PS50114">
    <property type="entry name" value="GATA_ZN_FINGER_2"/>
    <property type="match status" value="1"/>
</dbReference>
<dbReference type="PROSITE" id="PS50280">
    <property type="entry name" value="SET"/>
    <property type="match status" value="1"/>
</dbReference>
<dbReference type="PROSITE" id="PS00344">
    <property type="entry name" value="GATA_ZN_FINGER_1"/>
    <property type="match status" value="1"/>
</dbReference>
<dbReference type="SUPFAM" id="SSF57716">
    <property type="entry name" value="Glucocorticoid receptor-like (DNA-binding domain)"/>
    <property type="match status" value="1"/>
</dbReference>
<evidence type="ECO:0000313" key="14">
    <source>
        <dbReference type="EMBL" id="ORE02798.1"/>
    </source>
</evidence>
<dbReference type="GO" id="GO:0008270">
    <property type="term" value="F:zinc ion binding"/>
    <property type="evidence" value="ECO:0007669"/>
    <property type="project" value="UniProtKB-KW"/>
</dbReference>
<dbReference type="GO" id="GO:0042054">
    <property type="term" value="F:histone methyltransferase activity"/>
    <property type="evidence" value="ECO:0007669"/>
    <property type="project" value="InterPro"/>
</dbReference>
<dbReference type="OrthoDB" id="422362at2759"/>
<evidence type="ECO:0000256" key="9">
    <source>
        <dbReference type="SAM" id="MobiDB-lite"/>
    </source>
</evidence>
<comment type="subcellular location">
    <subcellularLocation>
        <location evidence="2">Chromosome</location>
    </subcellularLocation>
    <subcellularLocation>
        <location evidence="1">Nucleus</location>
    </subcellularLocation>
</comment>
<dbReference type="GO" id="GO:0005694">
    <property type="term" value="C:chromosome"/>
    <property type="evidence" value="ECO:0007669"/>
    <property type="project" value="UniProtKB-SubCell"/>
</dbReference>
<evidence type="ECO:0000256" key="6">
    <source>
        <dbReference type="ARBA" id="ARBA00022691"/>
    </source>
</evidence>
<feature type="region of interest" description="Disordered" evidence="9">
    <location>
        <begin position="155"/>
        <end position="179"/>
    </location>
</feature>
<proteinExistence type="predicted"/>
<evidence type="ECO:0000256" key="4">
    <source>
        <dbReference type="ARBA" id="ARBA00022603"/>
    </source>
</evidence>
<feature type="compositionally biased region" description="Basic residues" evidence="9">
    <location>
        <begin position="166"/>
        <end position="178"/>
    </location>
</feature>
<evidence type="ECO:0000256" key="1">
    <source>
        <dbReference type="ARBA" id="ARBA00004123"/>
    </source>
</evidence>
<dbReference type="Pfam" id="PF00320">
    <property type="entry name" value="GATA"/>
    <property type="match status" value="1"/>
</dbReference>
<feature type="compositionally biased region" description="Basic and acidic residues" evidence="9">
    <location>
        <begin position="83"/>
        <end position="98"/>
    </location>
</feature>
<dbReference type="InterPro" id="IPR050777">
    <property type="entry name" value="SET2_Histone-Lys_MeTrsfase"/>
</dbReference>
<dbReference type="SMART" id="SM00401">
    <property type="entry name" value="ZnF_GATA"/>
    <property type="match status" value="1"/>
</dbReference>
<dbReference type="SMART" id="SM00508">
    <property type="entry name" value="PostSET"/>
    <property type="match status" value="1"/>
</dbReference>
<dbReference type="InterPro" id="IPR000679">
    <property type="entry name" value="Znf_GATA"/>
</dbReference>
<keyword evidence="8" id="KW-0862">Zinc</keyword>
<dbReference type="PANTHER" id="PTHR22884">
    <property type="entry name" value="SET DOMAIN PROTEINS"/>
    <property type="match status" value="1"/>
</dbReference>
<organism evidence="14">
    <name type="scientific">Rhizopus microsporus var. microsporus</name>
    <dbReference type="NCBI Taxonomy" id="86635"/>
    <lineage>
        <taxon>Eukaryota</taxon>
        <taxon>Fungi</taxon>
        <taxon>Fungi incertae sedis</taxon>
        <taxon>Mucoromycota</taxon>
        <taxon>Mucoromycotina</taxon>
        <taxon>Mucoromycetes</taxon>
        <taxon>Mucorales</taxon>
        <taxon>Mucorineae</taxon>
        <taxon>Rhizopodaceae</taxon>
        <taxon>Rhizopus</taxon>
    </lineage>
</organism>
<sequence>MVHILDHETDGSLVSSTLLDYNKDISIPREPSAESLSPPTTEEDDEYDDALNVPKRRHLSQNQDDRSLFSPPNVDTIYFSQQDQRDLPNEREKTDTTHDNNTAASSSSSSSSSSPQTTDGPCTECHTVDTPQWRRGPHGYRTLCNACGLRWAKQQNGLTNNSNKSVPKKKSKTKKRKHGDSLFDKKEYITHGLYSAETRGVPTLTPQAFHVPLPIHQGETILSTVKDFELPPYVLQERELDLIESLVHKAPRFKKIKTNIFVGRKARTSEKYSVTCHCKPPEKEDEVGCGDSCLNRMLFYECDLKYCPCGKECTNRRFHKDQVETDVEVFRTEKRGWGLRTKEDIKKGQFIIEYCGEIISRELCEERMCTTYVNEKNFYFLEYSKGEVIDACTKGTEARFINHSCDPNCHIEKWSYRGEAHFGVFASKDIPAYTELSYDYNFLTFNVENAQVCHCGSKRCRGVIGKKITGKRTRS</sequence>
<evidence type="ECO:0000259" key="12">
    <source>
        <dbReference type="PROSITE" id="PS50868"/>
    </source>
</evidence>
<dbReference type="SMART" id="SM00317">
    <property type="entry name" value="SET"/>
    <property type="match status" value="1"/>
</dbReference>
<dbReference type="InterPro" id="IPR013088">
    <property type="entry name" value="Znf_NHR/GATA"/>
</dbReference>
<dbReference type="Gene3D" id="2.170.270.10">
    <property type="entry name" value="SET domain"/>
    <property type="match status" value="1"/>
</dbReference>
<dbReference type="Gene3D" id="3.30.50.10">
    <property type="entry name" value="Erythroid Transcription Factor GATA-1, subunit A"/>
    <property type="match status" value="1"/>
</dbReference>
<keyword evidence="3" id="KW-0158">Chromosome</keyword>
<keyword evidence="4" id="KW-0489">Methyltransferase</keyword>
<evidence type="ECO:0000259" key="13">
    <source>
        <dbReference type="PROSITE" id="PS51215"/>
    </source>
</evidence>
<evidence type="ECO:0000256" key="5">
    <source>
        <dbReference type="ARBA" id="ARBA00022679"/>
    </source>
</evidence>
<feature type="domain" description="Post-SET" evidence="12">
    <location>
        <begin position="449"/>
        <end position="465"/>
    </location>
</feature>
<dbReference type="PROSITE" id="PS51215">
    <property type="entry name" value="AWS"/>
    <property type="match status" value="1"/>
</dbReference>
<dbReference type="SUPFAM" id="SSF82199">
    <property type="entry name" value="SET domain"/>
    <property type="match status" value="1"/>
</dbReference>
<dbReference type="Proteomes" id="UP000242414">
    <property type="component" value="Unassembled WGS sequence"/>
</dbReference>
<dbReference type="Pfam" id="PF00856">
    <property type="entry name" value="SET"/>
    <property type="match status" value="1"/>
</dbReference>
<dbReference type="InterPro" id="IPR046341">
    <property type="entry name" value="SET_dom_sf"/>
</dbReference>
<feature type="domain" description="GATA-type" evidence="10">
    <location>
        <begin position="116"/>
        <end position="149"/>
    </location>
</feature>
<dbReference type="InterPro" id="IPR003616">
    <property type="entry name" value="Post-SET_dom"/>
</dbReference>
<dbReference type="EMBL" id="KV922032">
    <property type="protein sequence ID" value="ORE02798.1"/>
    <property type="molecule type" value="Genomic_DNA"/>
</dbReference>
<protein>
    <submittedName>
        <fullName evidence="14">SET domain-containing protein</fullName>
    </submittedName>
</protein>
<dbReference type="InterPro" id="IPR006560">
    <property type="entry name" value="AWS_dom"/>
</dbReference>
<dbReference type="VEuPathDB" id="FungiDB:BCV72DRAFT_338469"/>
<dbReference type="GO" id="GO:0005634">
    <property type="term" value="C:nucleus"/>
    <property type="evidence" value="ECO:0007669"/>
    <property type="project" value="UniProtKB-SubCell"/>
</dbReference>
<keyword evidence="5" id="KW-0808">Transferase</keyword>
<dbReference type="PROSITE" id="PS50868">
    <property type="entry name" value="POST_SET"/>
    <property type="match status" value="1"/>
</dbReference>
<evidence type="ECO:0000256" key="2">
    <source>
        <dbReference type="ARBA" id="ARBA00004286"/>
    </source>
</evidence>
<dbReference type="CDD" id="cd00202">
    <property type="entry name" value="ZnF_GATA"/>
    <property type="match status" value="1"/>
</dbReference>
<dbReference type="InterPro" id="IPR001214">
    <property type="entry name" value="SET_dom"/>
</dbReference>
<feature type="region of interest" description="Disordered" evidence="9">
    <location>
        <begin position="24"/>
        <end position="123"/>
    </location>
</feature>
<evidence type="ECO:0000259" key="11">
    <source>
        <dbReference type="PROSITE" id="PS50280"/>
    </source>
</evidence>
<dbReference type="Pfam" id="PF17907">
    <property type="entry name" value="AWS"/>
    <property type="match status" value="1"/>
</dbReference>
<accession>A0A1X0QST1</accession>
<evidence type="ECO:0000259" key="10">
    <source>
        <dbReference type="PROSITE" id="PS50114"/>
    </source>
</evidence>
<keyword evidence="6" id="KW-0949">S-adenosyl-L-methionine</keyword>
<feature type="compositionally biased region" description="Low complexity" evidence="9">
    <location>
        <begin position="105"/>
        <end position="114"/>
    </location>
</feature>
<keyword evidence="8" id="KW-0863">Zinc-finger</keyword>
<evidence type="ECO:0000256" key="8">
    <source>
        <dbReference type="PROSITE-ProRule" id="PRU00094"/>
    </source>
</evidence>
<feature type="domain" description="AWS" evidence="13">
    <location>
        <begin position="271"/>
        <end position="322"/>
    </location>
</feature>
<keyword evidence="7" id="KW-0539">Nucleus</keyword>
<dbReference type="GO" id="GO:0032259">
    <property type="term" value="P:methylation"/>
    <property type="evidence" value="ECO:0007669"/>
    <property type="project" value="UniProtKB-KW"/>
</dbReference>
<reference evidence="14" key="1">
    <citation type="journal article" date="2016" name="Proc. Natl. Acad. Sci. U.S.A.">
        <title>Lipid metabolic changes in an early divergent fungus govern the establishment of a mutualistic symbiosis with endobacteria.</title>
        <authorList>
            <person name="Lastovetsky O.A."/>
            <person name="Gaspar M.L."/>
            <person name="Mondo S.J."/>
            <person name="LaButti K.M."/>
            <person name="Sandor L."/>
            <person name="Grigoriev I.V."/>
            <person name="Henry S.A."/>
            <person name="Pawlowska T.E."/>
        </authorList>
    </citation>
    <scope>NUCLEOTIDE SEQUENCE [LARGE SCALE GENOMIC DNA]</scope>
    <source>
        <strain evidence="14">ATCC 52814</strain>
    </source>
</reference>
<feature type="domain" description="SET" evidence="11">
    <location>
        <begin position="325"/>
        <end position="441"/>
    </location>
</feature>
<dbReference type="GO" id="GO:0006355">
    <property type="term" value="P:regulation of DNA-templated transcription"/>
    <property type="evidence" value="ECO:0007669"/>
    <property type="project" value="InterPro"/>
</dbReference>